<name>A0A9P7VJH3_9AGAR</name>
<keyword evidence="2" id="KW-1185">Reference proteome</keyword>
<evidence type="ECO:0000313" key="2">
    <source>
        <dbReference type="Proteomes" id="UP000812287"/>
    </source>
</evidence>
<dbReference type="Proteomes" id="UP000812287">
    <property type="component" value="Unassembled WGS sequence"/>
</dbReference>
<evidence type="ECO:0000313" key="1">
    <source>
        <dbReference type="EMBL" id="KAG7442276.1"/>
    </source>
</evidence>
<gene>
    <name evidence="1" type="ORF">BT62DRAFT_922706</name>
</gene>
<dbReference type="EMBL" id="MU250552">
    <property type="protein sequence ID" value="KAG7442276.1"/>
    <property type="molecule type" value="Genomic_DNA"/>
</dbReference>
<dbReference type="AlphaFoldDB" id="A0A9P7VJH3"/>
<accession>A0A9P7VJH3</accession>
<proteinExistence type="predicted"/>
<dbReference type="InterPro" id="IPR023214">
    <property type="entry name" value="HAD_sf"/>
</dbReference>
<protein>
    <submittedName>
        <fullName evidence="1">Uncharacterized protein</fullName>
    </submittedName>
</protein>
<organism evidence="1 2">
    <name type="scientific">Guyanagaster necrorhizus</name>
    <dbReference type="NCBI Taxonomy" id="856835"/>
    <lineage>
        <taxon>Eukaryota</taxon>
        <taxon>Fungi</taxon>
        <taxon>Dikarya</taxon>
        <taxon>Basidiomycota</taxon>
        <taxon>Agaricomycotina</taxon>
        <taxon>Agaricomycetes</taxon>
        <taxon>Agaricomycetidae</taxon>
        <taxon>Agaricales</taxon>
        <taxon>Marasmiineae</taxon>
        <taxon>Physalacriaceae</taxon>
        <taxon>Guyanagaster</taxon>
    </lineage>
</organism>
<reference evidence="1" key="1">
    <citation type="submission" date="2020-11" db="EMBL/GenBank/DDBJ databases">
        <title>Adaptations for nitrogen fixation in a non-lichenized fungal sporocarp promotes dispersal by wood-feeding termites.</title>
        <authorList>
            <consortium name="DOE Joint Genome Institute"/>
            <person name="Koch R.A."/>
            <person name="Yoon G."/>
            <person name="Arayal U."/>
            <person name="Lail K."/>
            <person name="Amirebrahimi M."/>
            <person name="Labutti K."/>
            <person name="Lipzen A."/>
            <person name="Riley R."/>
            <person name="Barry K."/>
            <person name="Henrissat B."/>
            <person name="Grigoriev I.V."/>
            <person name="Herr J.R."/>
            <person name="Aime M.C."/>
        </authorList>
    </citation>
    <scope>NUCLEOTIDE SEQUENCE</scope>
    <source>
        <strain evidence="1">MCA 3950</strain>
    </source>
</reference>
<dbReference type="OrthoDB" id="2839209at2759"/>
<dbReference type="RefSeq" id="XP_043035776.1">
    <property type="nucleotide sequence ID" value="XM_043184427.1"/>
</dbReference>
<dbReference type="InterPro" id="IPR023198">
    <property type="entry name" value="PGP-like_dom2"/>
</dbReference>
<dbReference type="Gene3D" id="3.40.50.1000">
    <property type="entry name" value="HAD superfamily/HAD-like"/>
    <property type="match status" value="1"/>
</dbReference>
<sequence>MDDNYLQRMIDQLAAKELIFGAGAHFSCSEVYTTAQAFLNMPSIVTEIDLYETTPDTLSQDDYLPFLLTHLQTTVGKNIGSLSFTRLSWRNFKDPVLWHNALTSFPAVQNLELFDIQCTEAQFFSIVNSLPSEMRLFATQSIHIDEYEAQAGQFIPSCDTPEEISAGEHGPRANMVNMEIATHTDLVLFSRLASRNSHLKISGVDDLKVRQYGIARPPWDAYICSRLSAIMRAIVEPGQIPTLHLGPFDFASDDIPEPLFLKNIVDLTITISLFNEKPCLDWWTATLNRLAFPCTIETFEIRVEVDTDALPTGASFLMGVPPQEWAALDEALCHAAPIIEKIKLSLCGRTDKQDPENYKWGDIMEWLEDACIRNAQEMYERKGLSYFESERCFSEEKVKTTPSGPGSALAILAAKAQRHIVGGHVSQETCYARLGHEFSLDPVDIRKAAEDSCPSLKWDTNLENFFHELKDENRETMCIFAMFNISQPGYEALRSVSADMNWSIFDGIFTSFAAGRRKPDLGFYHFAIQENFSQLLILDIIRDLSLVDLDVPKKGKWNLFAGSISSERGSDGIYDGCDVDTYFDQTWPHIDPVICVNVLNLFYSYGGGNEMNQTLEWVYQVLLHRAYVQGSPYYEKAEGFLFFLYRFIRGCDNPAIQSRFYLLLKDRVTERIGTQGDGLALATRLIVCSFTDVKNAIDVQALRGLQRGDEG</sequence>
<dbReference type="Gene3D" id="1.10.150.240">
    <property type="entry name" value="Putative phosphatase, domain 2"/>
    <property type="match status" value="1"/>
</dbReference>
<comment type="caution">
    <text evidence="1">The sequence shown here is derived from an EMBL/GenBank/DDBJ whole genome shotgun (WGS) entry which is preliminary data.</text>
</comment>
<dbReference type="GeneID" id="66106724"/>